<evidence type="ECO:0000256" key="4">
    <source>
        <dbReference type="ARBA" id="ARBA00023163"/>
    </source>
</evidence>
<dbReference type="InterPro" id="IPR016177">
    <property type="entry name" value="DNA-bd_dom_sf"/>
</dbReference>
<dbReference type="CDD" id="cd00018">
    <property type="entry name" value="AP2"/>
    <property type="match status" value="2"/>
</dbReference>
<dbReference type="PRINTS" id="PR00367">
    <property type="entry name" value="ETHRSPELEMNT"/>
</dbReference>
<feature type="region of interest" description="Disordered" evidence="7">
    <location>
        <begin position="93"/>
        <end position="156"/>
    </location>
</feature>
<name>A0A891ZUQ6_EQUBO</name>
<dbReference type="Gene3D" id="3.30.730.10">
    <property type="entry name" value="AP2/ERF domain"/>
    <property type="match status" value="2"/>
</dbReference>
<dbReference type="PANTHER" id="PTHR32467:SF118">
    <property type="entry name" value="ETHYLENE-RESPONSIVE TRANSCRIPTION FACTOR RAP2-7"/>
    <property type="match status" value="1"/>
</dbReference>
<evidence type="ECO:0000256" key="6">
    <source>
        <dbReference type="ARBA" id="ARBA00037973"/>
    </source>
</evidence>
<evidence type="ECO:0000313" key="9">
    <source>
        <dbReference type="EMBL" id="QRN75491.1"/>
    </source>
</evidence>
<feature type="domain" description="AP2/ERF" evidence="8">
    <location>
        <begin position="297"/>
        <end position="354"/>
    </location>
</feature>
<evidence type="ECO:0000256" key="1">
    <source>
        <dbReference type="ARBA" id="ARBA00004123"/>
    </source>
</evidence>
<accession>A0A891ZUQ6</accession>
<dbReference type="EMBL" id="MW375858">
    <property type="protein sequence ID" value="QRN75491.1"/>
    <property type="molecule type" value="mRNA"/>
</dbReference>
<evidence type="ECO:0000256" key="5">
    <source>
        <dbReference type="ARBA" id="ARBA00023242"/>
    </source>
</evidence>
<protein>
    <submittedName>
        <fullName evidence="9">APETALA2</fullName>
    </submittedName>
</protein>
<keyword evidence="4" id="KW-0804">Transcription</keyword>
<feature type="domain" description="AP2/ERF" evidence="8">
    <location>
        <begin position="205"/>
        <end position="261"/>
    </location>
</feature>
<dbReference type="InterPro" id="IPR036955">
    <property type="entry name" value="AP2/ERF_dom_sf"/>
</dbReference>
<organism evidence="9">
    <name type="scientific">Equisetum bogotense</name>
    <name type="common">Horsetail</name>
    <dbReference type="NCBI Taxonomy" id="127539"/>
    <lineage>
        <taxon>Eukaryota</taxon>
        <taxon>Viridiplantae</taxon>
        <taxon>Streptophyta</taxon>
        <taxon>Embryophyta</taxon>
        <taxon>Tracheophyta</taxon>
        <taxon>Polypodiopsida</taxon>
        <taxon>Equisetidae</taxon>
        <taxon>Equisetales</taxon>
        <taxon>Equisetaceae</taxon>
        <taxon>Equisetum</taxon>
    </lineage>
</organism>
<comment type="subcellular location">
    <subcellularLocation>
        <location evidence="1">Nucleus</location>
    </subcellularLocation>
</comment>
<dbReference type="SMART" id="SM00380">
    <property type="entry name" value="AP2"/>
    <property type="match status" value="2"/>
</dbReference>
<dbReference type="PANTHER" id="PTHR32467">
    <property type="entry name" value="AP2-LIKE ETHYLENE-RESPONSIVE TRANSCRIPTION FACTOR"/>
    <property type="match status" value="1"/>
</dbReference>
<comment type="similarity">
    <text evidence="6">Belongs to the AP2/ERF transcription factor family. AP2 subfamily.</text>
</comment>
<dbReference type="SUPFAM" id="SSF54171">
    <property type="entry name" value="DNA-binding domain"/>
    <property type="match status" value="2"/>
</dbReference>
<evidence type="ECO:0000256" key="2">
    <source>
        <dbReference type="ARBA" id="ARBA00023015"/>
    </source>
</evidence>
<dbReference type="GO" id="GO:0003700">
    <property type="term" value="F:DNA-binding transcription factor activity"/>
    <property type="evidence" value="ECO:0007669"/>
    <property type="project" value="InterPro"/>
</dbReference>
<dbReference type="FunFam" id="3.30.730.10:FF:000004">
    <property type="entry name" value="AP2-like ethylene-responsive transcription factor"/>
    <property type="match status" value="1"/>
</dbReference>
<evidence type="ECO:0000259" key="8">
    <source>
        <dbReference type="PROSITE" id="PS51032"/>
    </source>
</evidence>
<dbReference type="Pfam" id="PF00847">
    <property type="entry name" value="AP2"/>
    <property type="match status" value="2"/>
</dbReference>
<feature type="compositionally biased region" description="Polar residues" evidence="7">
    <location>
        <begin position="129"/>
        <end position="156"/>
    </location>
</feature>
<sequence length="546" mass="59482">MKKRSKPWPSMFDLNSMPTREEEKPSSPSSVLSLSEEEEDSGTSVSVVMNANADAVSLNSEAFSNQIVATALEPKLILLSADISRRQCETRQFFPPKLGAGEGTGPYPPTSSSSRASTSPYPSNSPSTGATTSPYPPTSASIRATTSGYPPTSAGTRAITSPCLPATTATSPPFVKMDWVGIGVESFAMPVRKKSRRGPRSRSSQFRGVTFYRRTGRWEAHIWDCGKQVYLGGFDTAQTAARAYDRAAIKFRGLDADINFNLSDYEEDLRQMAAVTKEDFVHILRRQSTGFSRGSSKFRGVTLHKCGRWEARMGQFLGKKYVYLGLFDSEVEAARAYDKAAIRYNGKEAVTNFEPRFYEEQELSINAGNGNDVEPVLELSLGASPTCKLSTKDDTKAYDLQAMCNNSSAFSTKHDWQKGGSGSLIKEEYGASKKVWQVPDVVGVSLPLQVVGPLEGGAHCEQTEGQKNGWIISNDDQTAASSGFSLQIPATGFTYYNWLHKHCLGYYKSQALSGSSCVPGSVVWNPVPDNSISPASTQSNNHPVEK</sequence>
<feature type="region of interest" description="Disordered" evidence="7">
    <location>
        <begin position="1"/>
        <end position="46"/>
    </location>
</feature>
<dbReference type="PROSITE" id="PS51032">
    <property type="entry name" value="AP2_ERF"/>
    <property type="match status" value="2"/>
</dbReference>
<dbReference type="GO" id="GO:0005634">
    <property type="term" value="C:nucleus"/>
    <property type="evidence" value="ECO:0007669"/>
    <property type="project" value="UniProtKB-SubCell"/>
</dbReference>
<keyword evidence="2" id="KW-0805">Transcription regulation</keyword>
<keyword evidence="3" id="KW-0238">DNA-binding</keyword>
<evidence type="ECO:0000256" key="7">
    <source>
        <dbReference type="SAM" id="MobiDB-lite"/>
    </source>
</evidence>
<reference evidence="9" key="1">
    <citation type="journal article" date="2021" name="Mol. Biol. Evol.">
        <title>The evolution of euAPETALA2 genes in vascular plants: from plesiomorphic roles in sporangia to acquired functions in ovules and fruits.</title>
        <authorList>
            <person name="Zumajo-Cardona C."/>
            <person name="Pabon-Mora N."/>
            <person name="Ambrose B.A."/>
        </authorList>
    </citation>
    <scope>NUCLEOTIDE SEQUENCE</scope>
    <source>
        <strain evidence="9">B</strain>
    </source>
</reference>
<dbReference type="AlphaFoldDB" id="A0A891ZUQ6"/>
<proteinExistence type="evidence at transcript level"/>
<evidence type="ECO:0000256" key="3">
    <source>
        <dbReference type="ARBA" id="ARBA00023125"/>
    </source>
</evidence>
<dbReference type="InterPro" id="IPR001471">
    <property type="entry name" value="AP2/ERF_dom"/>
</dbReference>
<keyword evidence="5" id="KW-0539">Nucleus</keyword>
<dbReference type="GO" id="GO:0003677">
    <property type="term" value="F:DNA binding"/>
    <property type="evidence" value="ECO:0007669"/>
    <property type="project" value="UniProtKB-KW"/>
</dbReference>
<feature type="compositionally biased region" description="Low complexity" evidence="7">
    <location>
        <begin position="111"/>
        <end position="128"/>
    </location>
</feature>